<comment type="caution">
    <text evidence="14">The sequence shown here is derived from an EMBL/GenBank/DDBJ whole genome shotgun (WGS) entry which is preliminary data.</text>
</comment>
<dbReference type="HAMAP" id="MF_00409">
    <property type="entry name" value="LpxK"/>
    <property type="match status" value="1"/>
</dbReference>
<evidence type="ECO:0000256" key="4">
    <source>
        <dbReference type="ARBA" id="ARBA00016436"/>
    </source>
</evidence>
<evidence type="ECO:0000256" key="1">
    <source>
        <dbReference type="ARBA" id="ARBA00002274"/>
    </source>
</evidence>
<evidence type="ECO:0000256" key="9">
    <source>
        <dbReference type="ARBA" id="ARBA00022777"/>
    </source>
</evidence>
<keyword evidence="15" id="KW-1185">Reference proteome</keyword>
<dbReference type="InterPro" id="IPR003758">
    <property type="entry name" value="LpxK"/>
</dbReference>
<keyword evidence="11 13" id="KW-0443">Lipid metabolism</keyword>
<dbReference type="Proteomes" id="UP000282818">
    <property type="component" value="Unassembled WGS sequence"/>
</dbReference>
<evidence type="ECO:0000256" key="7">
    <source>
        <dbReference type="ARBA" id="ARBA00022679"/>
    </source>
</evidence>
<dbReference type="PANTHER" id="PTHR42724">
    <property type="entry name" value="TETRAACYLDISACCHARIDE 4'-KINASE"/>
    <property type="match status" value="1"/>
</dbReference>
<sequence length="333" mass="36516">MRVLERAWYSGACWPRVLLPLEYLFVTLAKRQRAKKQAKAWQAPVPVIVVGNISVGGTGKTPVVVALITMLRQAGYNPGVVSRGYGAKPPYVPYRVTADCTAQVGGDEPTMIVQRTDVPLIIDPDRPAACRALLESAQCDVIISDDGLQHYALQRDIEIAVVDSQRGLGNQHCLPVGPLREPAQRLAECDFIIINGQGAFNYPEAARMVLVASKLAPLQAELLPVSVAEWAGKSVHGVAGIGNPERFFLALEALGLKVIRHSFPDHHPYRDEDIAFNDGLPVIMTEKDAVKCRALKLPESTYYLPVDAQFDNGFEAHLLKRLTQKISERANHG</sequence>
<protein>
    <recommendedName>
        <fullName evidence="4 13">Tetraacyldisaccharide 4'-kinase</fullName>
        <ecNumber evidence="3 13">2.7.1.130</ecNumber>
    </recommendedName>
    <alternativeName>
        <fullName evidence="12 13">Lipid A 4'-kinase</fullName>
    </alternativeName>
</protein>
<evidence type="ECO:0000256" key="11">
    <source>
        <dbReference type="ARBA" id="ARBA00023098"/>
    </source>
</evidence>
<dbReference type="PANTHER" id="PTHR42724:SF1">
    <property type="entry name" value="TETRAACYLDISACCHARIDE 4'-KINASE, MITOCHONDRIAL-RELATED"/>
    <property type="match status" value="1"/>
</dbReference>
<evidence type="ECO:0000256" key="2">
    <source>
        <dbReference type="ARBA" id="ARBA00004870"/>
    </source>
</evidence>
<evidence type="ECO:0000256" key="3">
    <source>
        <dbReference type="ARBA" id="ARBA00012071"/>
    </source>
</evidence>
<accession>A0A437QD99</accession>
<reference evidence="14 15" key="1">
    <citation type="submission" date="2019-01" db="EMBL/GenBank/DDBJ databases">
        <authorList>
            <person name="Chen W.-M."/>
        </authorList>
    </citation>
    <scope>NUCLEOTIDE SEQUENCE [LARGE SCALE GENOMIC DNA]</scope>
    <source>
        <strain evidence="14 15">HPM-16</strain>
    </source>
</reference>
<dbReference type="SUPFAM" id="SSF52540">
    <property type="entry name" value="P-loop containing nucleoside triphosphate hydrolases"/>
    <property type="match status" value="1"/>
</dbReference>
<comment type="similarity">
    <text evidence="13">Belongs to the LpxK family.</text>
</comment>
<dbReference type="UniPathway" id="UPA00359">
    <property type="reaction ID" value="UER00482"/>
</dbReference>
<dbReference type="NCBIfam" id="TIGR00682">
    <property type="entry name" value="lpxK"/>
    <property type="match status" value="1"/>
</dbReference>
<comment type="function">
    <text evidence="1 13">Transfers the gamma-phosphate of ATP to the 4'-position of a tetraacyldisaccharide 1-phosphate intermediate (termed DS-1-P) to form tetraacyldisaccharide 1,4'-bis-phosphate (lipid IVA).</text>
</comment>
<dbReference type="GO" id="GO:0005886">
    <property type="term" value="C:plasma membrane"/>
    <property type="evidence" value="ECO:0007669"/>
    <property type="project" value="TreeGrafter"/>
</dbReference>
<evidence type="ECO:0000313" key="14">
    <source>
        <dbReference type="EMBL" id="RVU32517.1"/>
    </source>
</evidence>
<keyword evidence="10 13" id="KW-0067">ATP-binding</keyword>
<dbReference type="GO" id="GO:0009029">
    <property type="term" value="F:lipid-A 4'-kinase activity"/>
    <property type="evidence" value="ECO:0007669"/>
    <property type="project" value="UniProtKB-UniRule"/>
</dbReference>
<evidence type="ECO:0000256" key="6">
    <source>
        <dbReference type="ARBA" id="ARBA00022556"/>
    </source>
</evidence>
<evidence type="ECO:0000313" key="15">
    <source>
        <dbReference type="Proteomes" id="UP000282818"/>
    </source>
</evidence>
<keyword evidence="9 13" id="KW-0418">Kinase</keyword>
<gene>
    <name evidence="13" type="primary">lpxK</name>
    <name evidence="14" type="ORF">EOE65_02375</name>
</gene>
<dbReference type="AlphaFoldDB" id="A0A437QD99"/>
<proteinExistence type="inferred from homology"/>
<feature type="binding site" evidence="13">
    <location>
        <begin position="54"/>
        <end position="61"/>
    </location>
    <ligand>
        <name>ATP</name>
        <dbReference type="ChEBI" id="CHEBI:30616"/>
    </ligand>
</feature>
<keyword evidence="5 13" id="KW-0444">Lipid biosynthesis</keyword>
<keyword evidence="6 13" id="KW-0441">Lipid A biosynthesis</keyword>
<evidence type="ECO:0000256" key="13">
    <source>
        <dbReference type="HAMAP-Rule" id="MF_00409"/>
    </source>
</evidence>
<name>A0A437QD99_9GAMM</name>
<evidence type="ECO:0000256" key="5">
    <source>
        <dbReference type="ARBA" id="ARBA00022516"/>
    </source>
</evidence>
<dbReference type="RefSeq" id="WP_127692686.1">
    <property type="nucleotide sequence ID" value="NZ_SACQ01000001.1"/>
</dbReference>
<dbReference type="EMBL" id="SACQ01000001">
    <property type="protein sequence ID" value="RVU32517.1"/>
    <property type="molecule type" value="Genomic_DNA"/>
</dbReference>
<comment type="pathway">
    <text evidence="2 13">Glycolipid biosynthesis; lipid IV(A) biosynthesis; lipid IV(A) from (3R)-3-hydroxytetradecanoyl-[acyl-carrier-protein] and UDP-N-acetyl-alpha-D-glucosamine: step 6/6.</text>
</comment>
<dbReference type="GO" id="GO:0005524">
    <property type="term" value="F:ATP binding"/>
    <property type="evidence" value="ECO:0007669"/>
    <property type="project" value="UniProtKB-UniRule"/>
</dbReference>
<organism evidence="14 15">
    <name type="scientific">Neptunomonas marina</name>
    <dbReference type="NCBI Taxonomy" id="1815562"/>
    <lineage>
        <taxon>Bacteria</taxon>
        <taxon>Pseudomonadati</taxon>
        <taxon>Pseudomonadota</taxon>
        <taxon>Gammaproteobacteria</taxon>
        <taxon>Oceanospirillales</taxon>
        <taxon>Oceanospirillaceae</taxon>
        <taxon>Neptunomonas</taxon>
    </lineage>
</organism>
<keyword evidence="8 13" id="KW-0547">Nucleotide-binding</keyword>
<dbReference type="Pfam" id="PF02606">
    <property type="entry name" value="LpxK"/>
    <property type="match status" value="1"/>
</dbReference>
<dbReference type="InterPro" id="IPR027417">
    <property type="entry name" value="P-loop_NTPase"/>
</dbReference>
<evidence type="ECO:0000256" key="12">
    <source>
        <dbReference type="ARBA" id="ARBA00029757"/>
    </source>
</evidence>
<keyword evidence="7 13" id="KW-0808">Transferase</keyword>
<dbReference type="EC" id="2.7.1.130" evidence="3 13"/>
<dbReference type="GO" id="GO:0009244">
    <property type="term" value="P:lipopolysaccharide core region biosynthetic process"/>
    <property type="evidence" value="ECO:0007669"/>
    <property type="project" value="TreeGrafter"/>
</dbReference>
<comment type="catalytic activity">
    <reaction evidence="13">
        <text>a lipid A disaccharide + ATP = a lipid IVA + ADP + H(+)</text>
        <dbReference type="Rhea" id="RHEA:67840"/>
        <dbReference type="ChEBI" id="CHEBI:15378"/>
        <dbReference type="ChEBI" id="CHEBI:30616"/>
        <dbReference type="ChEBI" id="CHEBI:176343"/>
        <dbReference type="ChEBI" id="CHEBI:176425"/>
        <dbReference type="ChEBI" id="CHEBI:456216"/>
        <dbReference type="EC" id="2.7.1.130"/>
    </reaction>
</comment>
<evidence type="ECO:0000256" key="10">
    <source>
        <dbReference type="ARBA" id="ARBA00022840"/>
    </source>
</evidence>
<dbReference type="GO" id="GO:0009245">
    <property type="term" value="P:lipid A biosynthetic process"/>
    <property type="evidence" value="ECO:0007669"/>
    <property type="project" value="UniProtKB-UniRule"/>
</dbReference>
<evidence type="ECO:0000256" key="8">
    <source>
        <dbReference type="ARBA" id="ARBA00022741"/>
    </source>
</evidence>